<reference evidence="4" key="1">
    <citation type="journal article" date="2013" name="Nat. Genet.">
        <title>The Capsella rubella genome and the genomic consequences of rapid mating system evolution.</title>
        <authorList>
            <person name="Slotte T."/>
            <person name="Hazzouri K.M."/>
            <person name="Agren J.A."/>
            <person name="Koenig D."/>
            <person name="Maumus F."/>
            <person name="Guo Y.L."/>
            <person name="Steige K."/>
            <person name="Platts A.E."/>
            <person name="Escobar J.S."/>
            <person name="Newman L.K."/>
            <person name="Wang W."/>
            <person name="Mandakova T."/>
            <person name="Vello E."/>
            <person name="Smith L.M."/>
            <person name="Henz S.R."/>
            <person name="Steffen J."/>
            <person name="Takuno S."/>
            <person name="Brandvain Y."/>
            <person name="Coop G."/>
            <person name="Andolfatto P."/>
            <person name="Hu T.T."/>
            <person name="Blanchette M."/>
            <person name="Clark R.M."/>
            <person name="Quesneville H."/>
            <person name="Nordborg M."/>
            <person name="Gaut B.S."/>
            <person name="Lysak M.A."/>
            <person name="Jenkins J."/>
            <person name="Grimwood J."/>
            <person name="Chapman J."/>
            <person name="Prochnik S."/>
            <person name="Shu S."/>
            <person name="Rokhsar D."/>
            <person name="Schmutz J."/>
            <person name="Weigel D."/>
            <person name="Wright S.I."/>
        </authorList>
    </citation>
    <scope>NUCLEOTIDE SEQUENCE [LARGE SCALE GENOMIC DNA]</scope>
    <source>
        <strain evidence="4">cv. Monte Gargano</strain>
    </source>
</reference>
<dbReference type="PROSITE" id="PS51375">
    <property type="entry name" value="PPR"/>
    <property type="match status" value="3"/>
</dbReference>
<dbReference type="OrthoDB" id="185373at2759"/>
<dbReference type="STRING" id="81985.R0GLT7"/>
<feature type="repeat" description="PPR" evidence="2">
    <location>
        <begin position="411"/>
        <end position="446"/>
    </location>
</feature>
<dbReference type="FunFam" id="1.25.40.10:FF:000351">
    <property type="entry name" value="Pentatricopeptide repeat-containing protein"/>
    <property type="match status" value="1"/>
</dbReference>
<dbReference type="AlphaFoldDB" id="R0GLT7"/>
<dbReference type="InterPro" id="IPR011990">
    <property type="entry name" value="TPR-like_helical_dom_sf"/>
</dbReference>
<dbReference type="PANTHER" id="PTHR47926">
    <property type="entry name" value="PENTATRICOPEPTIDE REPEAT-CONTAINING PROTEIN"/>
    <property type="match status" value="1"/>
</dbReference>
<keyword evidence="1" id="KW-0677">Repeat</keyword>
<dbReference type="FunFam" id="1.25.40.10:FF:001818">
    <property type="entry name" value="Pentatricopeptide repeat-containing protein At1g06140, mitochondrial"/>
    <property type="match status" value="1"/>
</dbReference>
<dbReference type="Pfam" id="PF01535">
    <property type="entry name" value="PPR"/>
    <property type="match status" value="3"/>
</dbReference>
<dbReference type="Gene3D" id="1.25.40.10">
    <property type="entry name" value="Tetratricopeptide repeat domain"/>
    <property type="match status" value="4"/>
</dbReference>
<dbReference type="EMBL" id="KB870805">
    <property type="protein sequence ID" value="EOA36907.1"/>
    <property type="molecule type" value="Genomic_DNA"/>
</dbReference>
<dbReference type="GO" id="GO:0009451">
    <property type="term" value="P:RNA modification"/>
    <property type="evidence" value="ECO:0007669"/>
    <property type="project" value="InterPro"/>
</dbReference>
<dbReference type="InterPro" id="IPR046960">
    <property type="entry name" value="PPR_At4g14850-like_plant"/>
</dbReference>
<dbReference type="FunFam" id="1.25.40.10:FF:000090">
    <property type="entry name" value="Pentatricopeptide repeat-containing protein, chloroplastic"/>
    <property type="match status" value="1"/>
</dbReference>
<evidence type="ECO:0000313" key="3">
    <source>
        <dbReference type="EMBL" id="EOA36907.1"/>
    </source>
</evidence>
<protein>
    <recommendedName>
        <fullName evidence="5">Pentatricopeptide repeat-containing protein</fullName>
    </recommendedName>
</protein>
<accession>R0GLT7</accession>
<name>R0GLT7_9BRAS</name>
<gene>
    <name evidence="3" type="ORF">CARUB_v10011460mg</name>
</gene>
<dbReference type="KEGG" id="crb:17897438"/>
<sequence length="557" mass="62203">MLPVNRTKALLSILSQVKTLHHTQQVHAKVIVHGFQDEVVLGSSVTNAYIQSNRLDFATASFDRIPCWKRNRYSWNTILSGYSKSKSCYSDVLLLYNSMRRHCDGVDSFNLVFAIKACVGLGILENGILIHGLAMKNGLDKDDFVAPSLVEMYAQFGNMESAQKVFDDIPVRNSLLWGVLMKGYLKYSKDPEVFRLFYLMSDTGFALHALTLICLVKACGNVFAGKEGKSVHGLSIRRSFIDQSDYLQASIVDMYVKCRLLDDARKLFERCVDRNVVMWTTLISGFAKCEKANEAFDLFRQMLGESILPNQCTLAALLVSCSSLGSPRHGKSVHGYMIRSEIKMDAVNITSFVDMYARCGNIQMAQKVFDMMPETNVISWSSMINAFGINGLLEKALDCFDKMKSQNLVPNSVTFVSLLSACSHSGNIKEGWKQFESMTREYGITPEEEHYACMVDLLGRAGEIGEAKSFIDNMPVEQMASAWGALLSACRIHKKVDLAEEIAEKLLTVEPDKSSVYVLLANIYADAGMWEMVDCVRRKMAVKGYRKPVGLSAIEVG</sequence>
<dbReference type="InterPro" id="IPR002885">
    <property type="entry name" value="PPR_rpt"/>
</dbReference>
<dbReference type="PANTHER" id="PTHR47926:SF344">
    <property type="entry name" value="OS07G0636900 PROTEIN"/>
    <property type="match status" value="1"/>
</dbReference>
<evidence type="ECO:0008006" key="5">
    <source>
        <dbReference type="Google" id="ProtNLM"/>
    </source>
</evidence>
<dbReference type="eggNOG" id="KOG4197">
    <property type="taxonomic scope" value="Eukaryota"/>
</dbReference>
<dbReference type="GO" id="GO:0003723">
    <property type="term" value="F:RNA binding"/>
    <property type="evidence" value="ECO:0007669"/>
    <property type="project" value="InterPro"/>
</dbReference>
<dbReference type="Pfam" id="PF13041">
    <property type="entry name" value="PPR_2"/>
    <property type="match status" value="2"/>
</dbReference>
<evidence type="ECO:0000256" key="2">
    <source>
        <dbReference type="PROSITE-ProRule" id="PRU00708"/>
    </source>
</evidence>
<dbReference type="Proteomes" id="UP000029121">
    <property type="component" value="Unassembled WGS sequence"/>
</dbReference>
<dbReference type="InterPro" id="IPR046848">
    <property type="entry name" value="E_motif"/>
</dbReference>
<dbReference type="SUPFAM" id="SSF48452">
    <property type="entry name" value="TPR-like"/>
    <property type="match status" value="1"/>
</dbReference>
<keyword evidence="4" id="KW-1185">Reference proteome</keyword>
<evidence type="ECO:0000313" key="4">
    <source>
        <dbReference type="Proteomes" id="UP000029121"/>
    </source>
</evidence>
<evidence type="ECO:0000256" key="1">
    <source>
        <dbReference type="ARBA" id="ARBA00022737"/>
    </source>
</evidence>
<proteinExistence type="predicted"/>
<organism evidence="3 4">
    <name type="scientific">Capsella rubella</name>
    <dbReference type="NCBI Taxonomy" id="81985"/>
    <lineage>
        <taxon>Eukaryota</taxon>
        <taxon>Viridiplantae</taxon>
        <taxon>Streptophyta</taxon>
        <taxon>Embryophyta</taxon>
        <taxon>Tracheophyta</taxon>
        <taxon>Spermatophyta</taxon>
        <taxon>Magnoliopsida</taxon>
        <taxon>eudicotyledons</taxon>
        <taxon>Gunneridae</taxon>
        <taxon>Pentapetalae</taxon>
        <taxon>rosids</taxon>
        <taxon>malvids</taxon>
        <taxon>Brassicales</taxon>
        <taxon>Brassicaceae</taxon>
        <taxon>Camelineae</taxon>
        <taxon>Capsella</taxon>
    </lineage>
</organism>
<dbReference type="NCBIfam" id="TIGR00756">
    <property type="entry name" value="PPR"/>
    <property type="match status" value="2"/>
</dbReference>
<feature type="repeat" description="PPR" evidence="2">
    <location>
        <begin position="275"/>
        <end position="309"/>
    </location>
</feature>
<dbReference type="Pfam" id="PF20431">
    <property type="entry name" value="E_motif"/>
    <property type="match status" value="1"/>
</dbReference>
<feature type="repeat" description="PPR" evidence="2">
    <location>
        <begin position="376"/>
        <end position="410"/>
    </location>
</feature>